<comment type="caution">
    <text evidence="5">The sequence shown here is derived from an EMBL/GenBank/DDBJ whole genome shotgun (WGS) entry which is preliminary data.</text>
</comment>
<gene>
    <name evidence="5" type="ORF">RIF29_16256</name>
</gene>
<name>A0AAN9FF13_CROPI</name>
<evidence type="ECO:0000259" key="4">
    <source>
        <dbReference type="Pfam" id="PF22936"/>
    </source>
</evidence>
<evidence type="ECO:0000256" key="1">
    <source>
        <dbReference type="ARBA" id="ARBA00022750"/>
    </source>
</evidence>
<keyword evidence="1" id="KW-0064">Aspartyl protease</keyword>
<dbReference type="AlphaFoldDB" id="A0AAN9FF13"/>
<accession>A0AAN9FF13</accession>
<dbReference type="SUPFAM" id="SSF56672">
    <property type="entry name" value="DNA/RNA polymerases"/>
    <property type="match status" value="1"/>
</dbReference>
<evidence type="ECO:0008006" key="7">
    <source>
        <dbReference type="Google" id="ProtNLM"/>
    </source>
</evidence>
<keyword evidence="1" id="KW-0378">Hydrolase</keyword>
<dbReference type="Proteomes" id="UP001372338">
    <property type="component" value="Unassembled WGS sequence"/>
</dbReference>
<feature type="domain" description="Reverse transcriptase Ty1/copia-type" evidence="3">
    <location>
        <begin position="490"/>
        <end position="692"/>
    </location>
</feature>
<dbReference type="InterPro" id="IPR013103">
    <property type="entry name" value="RVT_2"/>
</dbReference>
<dbReference type="GO" id="GO:0004190">
    <property type="term" value="F:aspartic-type endopeptidase activity"/>
    <property type="evidence" value="ECO:0007669"/>
    <property type="project" value="UniProtKB-KW"/>
</dbReference>
<reference evidence="5 6" key="1">
    <citation type="submission" date="2024-01" db="EMBL/GenBank/DDBJ databases">
        <title>The genomes of 5 underutilized Papilionoideae crops provide insights into root nodulation and disease resistanc.</title>
        <authorList>
            <person name="Yuan L."/>
        </authorList>
    </citation>
    <scope>NUCLEOTIDE SEQUENCE [LARGE SCALE GENOMIC DNA]</scope>
    <source>
        <strain evidence="5">ZHUSHIDOU_FW_LH</strain>
        <tissue evidence="5">Leaf</tissue>
    </source>
</reference>
<feature type="compositionally biased region" description="Polar residues" evidence="2">
    <location>
        <begin position="273"/>
        <end position="289"/>
    </location>
</feature>
<dbReference type="Pfam" id="PF14223">
    <property type="entry name" value="Retrotran_gag_2"/>
    <property type="match status" value="1"/>
</dbReference>
<dbReference type="InterPro" id="IPR054722">
    <property type="entry name" value="PolX-like_BBD"/>
</dbReference>
<proteinExistence type="predicted"/>
<dbReference type="PANTHER" id="PTHR11439:SF442">
    <property type="entry name" value="CYSTEINE-RICH RLK (RECEPTOR-LIKE PROTEIN KINASE) 8"/>
    <property type="match status" value="1"/>
</dbReference>
<sequence length="917" mass="105398">MKIFIEAIDIDVWNAIENGPYIPRRKINDEVVEIPRASWNDDDKKKVSYDLKAKNIIMSALSYDEFFRVSHCKNAKQMWDVLQLTHEGTNEVRRARLNTLMHEYELFRMLPNESVNDMQKRFTHIINHLIALGKTFLNSEVINKVLRCLSRECQPKVTAIMESKDLDTLDLATLFGKLQEHEMELGRLSMHEETDKKKKSISLKVATKTPKVYCPKLHKKSSEERKKGKDYKSKQAYIVWDAPEENETSDSDSSDDEEANLCLMGRFDEEASQSHTSSVQGNEVTSNTESDTESEFDDYEDLYSAYINMQYEFKKLAKSYIKLKKNVLKYKEQVCFRTKENRWYLDSGCSKHMTGDKQHFIELTPKEKGYVTYGDNNKGSSMDLADNLRENIQNSTEEETQKDDLPPAWKTSKNHPIDQVIGDISQGVLTRRSIQNFCNFVSFVSQIKPDSVQKAIEDEHWAIAMQEELNQFIRNDVWDLVPKPDDHTIIGYNQEEGIDYDETYAPVARLEAIRILLAFASLMKFTLFQMDVKNAFLNGFINEEVYVKQPPGFENHEFPNHVYKLKKALYGLKQAPRAWYDRLSSFLLEQGFERGKVDATLFIYKSKKDILLVQVYVDDIIFGATNMSLCKKFSDLMKGEFEMSMMGELTFFLGLQVKQVKGGTFVHQAKYCKDLLRKFGMDKCKNATTPMSTSCYLDKDESRTENTGLWYPNNANLSLIGYSDSDFAGCKLDRKSTSGTCHLLGSSLVSWFSKKQACVALSTAEAEYIAAGSCCAQILWMKQQLSDFGLKLDHIPIKCDNTSAINLTKNPVYHSRTKHIEIRHHFLRDHVQKGDCTIDFVSTENQLADVFTKPLPRDTFYHIRRELGILDESSVAKKGPIMVAKVERFCSVPQLNSSSVVRLLRTKLTTHSKSNPM</sequence>
<dbReference type="Pfam" id="PF07727">
    <property type="entry name" value="RVT_2"/>
    <property type="match status" value="1"/>
</dbReference>
<evidence type="ECO:0000256" key="2">
    <source>
        <dbReference type="SAM" id="MobiDB-lite"/>
    </source>
</evidence>
<dbReference type="CDD" id="cd09272">
    <property type="entry name" value="RNase_HI_RT_Ty1"/>
    <property type="match status" value="1"/>
</dbReference>
<protein>
    <recommendedName>
        <fullName evidence="7">Copia protein</fullName>
    </recommendedName>
</protein>
<keyword evidence="6" id="KW-1185">Reference proteome</keyword>
<dbReference type="InterPro" id="IPR043502">
    <property type="entry name" value="DNA/RNA_pol_sf"/>
</dbReference>
<dbReference type="PANTHER" id="PTHR11439">
    <property type="entry name" value="GAG-POL-RELATED RETROTRANSPOSON"/>
    <property type="match status" value="1"/>
</dbReference>
<keyword evidence="1" id="KW-0645">Protease</keyword>
<dbReference type="EMBL" id="JAYWIO010000003">
    <property type="protein sequence ID" value="KAK7275147.1"/>
    <property type="molecule type" value="Genomic_DNA"/>
</dbReference>
<evidence type="ECO:0000313" key="6">
    <source>
        <dbReference type="Proteomes" id="UP001372338"/>
    </source>
</evidence>
<feature type="region of interest" description="Disordered" evidence="2">
    <location>
        <begin position="272"/>
        <end position="295"/>
    </location>
</feature>
<evidence type="ECO:0000313" key="5">
    <source>
        <dbReference type="EMBL" id="KAK7275147.1"/>
    </source>
</evidence>
<evidence type="ECO:0000259" key="3">
    <source>
        <dbReference type="Pfam" id="PF07727"/>
    </source>
</evidence>
<dbReference type="Pfam" id="PF22936">
    <property type="entry name" value="Pol_BBD"/>
    <property type="match status" value="1"/>
</dbReference>
<organism evidence="5 6">
    <name type="scientific">Crotalaria pallida</name>
    <name type="common">Smooth rattlebox</name>
    <name type="synonym">Crotalaria striata</name>
    <dbReference type="NCBI Taxonomy" id="3830"/>
    <lineage>
        <taxon>Eukaryota</taxon>
        <taxon>Viridiplantae</taxon>
        <taxon>Streptophyta</taxon>
        <taxon>Embryophyta</taxon>
        <taxon>Tracheophyta</taxon>
        <taxon>Spermatophyta</taxon>
        <taxon>Magnoliopsida</taxon>
        <taxon>eudicotyledons</taxon>
        <taxon>Gunneridae</taxon>
        <taxon>Pentapetalae</taxon>
        <taxon>rosids</taxon>
        <taxon>fabids</taxon>
        <taxon>Fabales</taxon>
        <taxon>Fabaceae</taxon>
        <taxon>Papilionoideae</taxon>
        <taxon>50 kb inversion clade</taxon>
        <taxon>genistoids sensu lato</taxon>
        <taxon>core genistoids</taxon>
        <taxon>Crotalarieae</taxon>
        <taxon>Crotalaria</taxon>
    </lineage>
</organism>
<feature type="domain" description="Retrovirus-related Pol polyprotein from transposon TNT 1-94-like beta-barrel" evidence="4">
    <location>
        <begin position="343"/>
        <end position="378"/>
    </location>
</feature>